<dbReference type="InterPro" id="IPR023696">
    <property type="entry name" value="Ureohydrolase_dom_sf"/>
</dbReference>
<protein>
    <recommendedName>
        <fullName evidence="3">Histone deacetylase</fullName>
    </recommendedName>
</protein>
<organism evidence="1 2">
    <name type="scientific">Methanocalculus chunghsingensis</name>
    <dbReference type="NCBI Taxonomy" id="156457"/>
    <lineage>
        <taxon>Archaea</taxon>
        <taxon>Methanobacteriati</taxon>
        <taxon>Methanobacteriota</taxon>
        <taxon>Stenosarchaea group</taxon>
        <taxon>Methanomicrobia</taxon>
        <taxon>Methanomicrobiales</taxon>
        <taxon>Methanocalculaceae</taxon>
        <taxon>Methanocalculus</taxon>
    </lineage>
</organism>
<name>A0A8J8B5E4_9EURY</name>
<keyword evidence="2" id="KW-1185">Reference proteome</keyword>
<evidence type="ECO:0008006" key="3">
    <source>
        <dbReference type="Google" id="ProtNLM"/>
    </source>
</evidence>
<feature type="non-terminal residue" evidence="1">
    <location>
        <position position="1"/>
    </location>
</feature>
<comment type="caution">
    <text evidence="1">The sequence shown here is derived from an EMBL/GenBank/DDBJ whole genome shotgun (WGS) entry which is preliminary data.</text>
</comment>
<reference evidence="1" key="1">
    <citation type="submission" date="2014-12" db="EMBL/GenBank/DDBJ databases">
        <authorList>
            <person name="Huang H.-H."/>
            <person name="Chen S.-C."/>
            <person name="Lai M.-C."/>
        </authorList>
    </citation>
    <scope>NUCLEOTIDE SEQUENCE</scope>
    <source>
        <strain evidence="1">K1F9705b</strain>
    </source>
</reference>
<dbReference type="SUPFAM" id="SSF52768">
    <property type="entry name" value="Arginase/deacetylase"/>
    <property type="match status" value="1"/>
</dbReference>
<accession>A0A8J8B5E4</accession>
<dbReference type="Proteomes" id="UP000730161">
    <property type="component" value="Unassembled WGS sequence"/>
</dbReference>
<dbReference type="InterPro" id="IPR037138">
    <property type="entry name" value="His_deacetylse_dom_sf"/>
</dbReference>
<evidence type="ECO:0000313" key="2">
    <source>
        <dbReference type="Proteomes" id="UP000730161"/>
    </source>
</evidence>
<dbReference type="AlphaFoldDB" id="A0A8J8B5E4"/>
<gene>
    <name evidence="1" type="ORF">RJ53_09535</name>
</gene>
<dbReference type="Gene3D" id="3.40.800.20">
    <property type="entry name" value="Histone deacetylase domain"/>
    <property type="match status" value="1"/>
</dbReference>
<proteinExistence type="predicted"/>
<evidence type="ECO:0000313" key="1">
    <source>
        <dbReference type="EMBL" id="MBR1369701.1"/>
    </source>
</evidence>
<sequence>LDDDPLAEMHLVPEDYGLLTRLVTGIDLPVAFVLEGGYGPSMGRSLAAIFSALKGDPVKIPEIGEVRSSTRRIGELLKRVQM</sequence>
<dbReference type="EMBL" id="JWHL01000017">
    <property type="protein sequence ID" value="MBR1369701.1"/>
    <property type="molecule type" value="Genomic_DNA"/>
</dbReference>